<name>A0A0H5RA39_9EUKA</name>
<organism evidence="1">
    <name type="scientific">Spongospora subterranea</name>
    <dbReference type="NCBI Taxonomy" id="70186"/>
    <lineage>
        <taxon>Eukaryota</taxon>
        <taxon>Sar</taxon>
        <taxon>Rhizaria</taxon>
        <taxon>Endomyxa</taxon>
        <taxon>Phytomyxea</taxon>
        <taxon>Plasmodiophorida</taxon>
        <taxon>Plasmodiophoridae</taxon>
        <taxon>Spongospora</taxon>
    </lineage>
</organism>
<proteinExistence type="predicted"/>
<dbReference type="EMBL" id="HACM01010224">
    <property type="protein sequence ID" value="CRZ10666.1"/>
    <property type="molecule type" value="Transcribed_RNA"/>
</dbReference>
<sequence length="791" mass="87741">MEIPELRVNNDCAMRAFLNGGIPCRAIVELSLTSPDTISRLLTIDHPLLYYVVTNIIHADAAEHLSATASEAFFRRSSTDEISAPILDYSCFGDSELCTYEFIQTLCIDKGVQRLIDQRVSQFWFDILSSCEQAFIISAMPMQCLQFPAVNADHKHIRQCLLDYIMSETRVSDKSLSILFHLPSAMQSTFMNSSHPRLFLAALCFSCRERSSNIPHFPESITAQFIQAISCLEDEDVLSPIVMATLSHLLDRSYDPLYQFLCLDVHGTAAPISSSIEIASLIVFGKSVPNACIYSLHCLVEFICNPHVPISSIVINSAYALLLKPHCRLAAISILSDARSTTSLFDAITPSNLIDRLFSAIAEPSENYAENNCSSCSISLCKLNLEILNSIRPDSQLAVDLQIRLARSNPDLTVNLIRRFSQEIISGSSSTLTNACSLGLSVILGCAACMNNKFCTNSPQRTACHLGVHVSKAINDDFWQLSSRILTIASEFPLVFSCYMKSISVICNLKNPQTSAIFSVRCTEKLLSYLDIVINQILVASITPAQETIHAQLAQHIYEIKERSMPCSVYAIDHSRLIPELIDVIATSSSLKLAANSAMLLGVLIHDLATHRTMNVDFERRAIRRISRSNLLRACCKKIIAACFMDFAGNIEVIKAIMESICIISRLDAIEVSSTLFGKSAQGVPLLVQIMDAFIRTGQHQRHDLIADLLQPLRDLFEAGCARTELKFSATFIRSRDFPSRLMLLLRHLTVPLDDADSAFLSVLTKIPAIVCEMKKMPRVMEWLGTTNSAL</sequence>
<evidence type="ECO:0000313" key="1">
    <source>
        <dbReference type="EMBL" id="CRZ10666.1"/>
    </source>
</evidence>
<dbReference type="AlphaFoldDB" id="A0A0H5RA39"/>
<reference evidence="1" key="1">
    <citation type="submission" date="2015-04" db="EMBL/GenBank/DDBJ databases">
        <title>The genome sequence of the plant pathogenic Rhizarian Plasmodiophora brassicae reveals insights in its biotrophic life cycle and the origin of chitin synthesis.</title>
        <authorList>
            <person name="Schwelm A."/>
            <person name="Fogelqvist J."/>
            <person name="Knaust A."/>
            <person name="Julke S."/>
            <person name="Lilja T."/>
            <person name="Dhandapani V."/>
            <person name="Bonilla-Rosso G."/>
            <person name="Karlsson M."/>
            <person name="Shevchenko A."/>
            <person name="Choi S.R."/>
            <person name="Kim H.G."/>
            <person name="Park J.Y."/>
            <person name="Lim Y.P."/>
            <person name="Ludwig-Muller J."/>
            <person name="Dixelius C."/>
        </authorList>
    </citation>
    <scope>NUCLEOTIDE SEQUENCE</scope>
    <source>
        <tissue evidence="1">Potato root galls</tissue>
    </source>
</reference>
<accession>A0A0H5RA39</accession>
<protein>
    <submittedName>
        <fullName evidence="1">Uncharacterized protein</fullName>
    </submittedName>
</protein>